<dbReference type="InterPro" id="IPR036910">
    <property type="entry name" value="HMG_box_dom_sf"/>
</dbReference>
<dbReference type="PROSITE" id="PS50118">
    <property type="entry name" value="HMG_BOX_2"/>
    <property type="match status" value="1"/>
</dbReference>
<dbReference type="Gene3D" id="4.10.240.10">
    <property type="entry name" value="Zn(2)-C6 fungal-type DNA-binding domain"/>
    <property type="match status" value="1"/>
</dbReference>
<protein>
    <submittedName>
        <fullName evidence="3">41284_t:CDS:1</fullName>
    </submittedName>
</protein>
<evidence type="ECO:0000256" key="1">
    <source>
        <dbReference type="PROSITE-ProRule" id="PRU00267"/>
    </source>
</evidence>
<organism evidence="3 4">
    <name type="scientific">Gigaspora margarita</name>
    <dbReference type="NCBI Taxonomy" id="4874"/>
    <lineage>
        <taxon>Eukaryota</taxon>
        <taxon>Fungi</taxon>
        <taxon>Fungi incertae sedis</taxon>
        <taxon>Mucoromycota</taxon>
        <taxon>Glomeromycotina</taxon>
        <taxon>Glomeromycetes</taxon>
        <taxon>Diversisporales</taxon>
        <taxon>Gigasporaceae</taxon>
        <taxon>Gigaspora</taxon>
    </lineage>
</organism>
<proteinExistence type="predicted"/>
<evidence type="ECO:0000313" key="3">
    <source>
        <dbReference type="EMBL" id="CAG8481706.1"/>
    </source>
</evidence>
<gene>
    <name evidence="3" type="ORF">GMARGA_LOCUS1271</name>
</gene>
<feature type="DNA-binding region" description="HMG box" evidence="1">
    <location>
        <begin position="154"/>
        <end position="222"/>
    </location>
</feature>
<comment type="caution">
    <text evidence="3">The sequence shown here is derived from an EMBL/GenBank/DDBJ whole genome shotgun (WGS) entry which is preliminary data.</text>
</comment>
<name>A0ABM8VYV9_GIGMA</name>
<dbReference type="Proteomes" id="UP000789901">
    <property type="component" value="Unassembled WGS sequence"/>
</dbReference>
<dbReference type="Pfam" id="PF00505">
    <property type="entry name" value="HMG_box"/>
    <property type="match status" value="1"/>
</dbReference>
<reference evidence="3 4" key="1">
    <citation type="submission" date="2021-06" db="EMBL/GenBank/DDBJ databases">
        <authorList>
            <person name="Kallberg Y."/>
            <person name="Tangrot J."/>
            <person name="Rosling A."/>
        </authorList>
    </citation>
    <scope>NUCLEOTIDE SEQUENCE [LARGE SCALE GENOMIC DNA]</scope>
    <source>
        <strain evidence="3 4">120-4 pot B 10/14</strain>
    </source>
</reference>
<evidence type="ECO:0000313" key="4">
    <source>
        <dbReference type="Proteomes" id="UP000789901"/>
    </source>
</evidence>
<accession>A0ABM8VYV9</accession>
<evidence type="ECO:0000259" key="2">
    <source>
        <dbReference type="PROSITE" id="PS50118"/>
    </source>
</evidence>
<feature type="domain" description="HMG box" evidence="2">
    <location>
        <begin position="154"/>
        <end position="222"/>
    </location>
</feature>
<dbReference type="InterPro" id="IPR009071">
    <property type="entry name" value="HMG_box_dom"/>
</dbReference>
<keyword evidence="1" id="KW-0238">DNA-binding</keyword>
<dbReference type="Gene3D" id="1.10.30.10">
    <property type="entry name" value="High mobility group box domain"/>
    <property type="match status" value="1"/>
</dbReference>
<dbReference type="SUPFAM" id="SSF47095">
    <property type="entry name" value="HMG-box"/>
    <property type="match status" value="1"/>
</dbReference>
<dbReference type="InterPro" id="IPR036864">
    <property type="entry name" value="Zn2-C6_fun-type_DNA-bd_sf"/>
</dbReference>
<dbReference type="SMART" id="SM00398">
    <property type="entry name" value="HMG"/>
    <property type="match status" value="1"/>
</dbReference>
<dbReference type="SUPFAM" id="SSF57701">
    <property type="entry name" value="Zn2/Cys6 DNA-binding domain"/>
    <property type="match status" value="1"/>
</dbReference>
<sequence length="259" mass="30580">MLSQQQGHYATKACSNCQQRHVKCSGKVTCNYCKLRDLERVFIKDHKKCEPKLKQNYQSENNYKKLNPFNTGFTAYQNESIIGIKFYQLVWKDLKDEFKTSNIKEFDYSLFNDQKQKSYVPVLEKLTPKSASQINSFQPVLKSRVTIKNKVRRSTRPPNAFFLYRREKIKEFEAKGERISIVEVSKIIAGMWKKESPIVKIEFDRMAVLECEKFFNQELGFMRLSCRRKTKFKIYKPYNVENSKKSAELQNLNGLNLQC</sequence>
<dbReference type="EMBL" id="CAJVQB010000318">
    <property type="protein sequence ID" value="CAG8481706.1"/>
    <property type="molecule type" value="Genomic_DNA"/>
</dbReference>
<keyword evidence="1" id="KW-0539">Nucleus</keyword>
<keyword evidence="4" id="KW-1185">Reference proteome</keyword>